<evidence type="ECO:0000313" key="2">
    <source>
        <dbReference type="Proteomes" id="UP000028681"/>
    </source>
</evidence>
<dbReference type="PANTHER" id="PTHR38785">
    <property type="entry name" value="HOMOLOG OF VIRK"/>
    <property type="match status" value="1"/>
</dbReference>
<protein>
    <submittedName>
        <fullName evidence="1">Virulence factor VirK</fullName>
    </submittedName>
</protein>
<dbReference type="AlphaFoldDB" id="A0A076LER9"/>
<dbReference type="GeneID" id="33938017"/>
<dbReference type="GO" id="GO:0006974">
    <property type="term" value="P:DNA damage response"/>
    <property type="evidence" value="ECO:0007669"/>
    <property type="project" value="TreeGrafter"/>
</dbReference>
<organism evidence="1 2">
    <name type="scientific">Edwardsiella anguillarum ET080813</name>
    <dbReference type="NCBI Taxonomy" id="667120"/>
    <lineage>
        <taxon>Bacteria</taxon>
        <taxon>Pseudomonadati</taxon>
        <taxon>Pseudomonadota</taxon>
        <taxon>Gammaproteobacteria</taxon>
        <taxon>Enterobacterales</taxon>
        <taxon>Hafniaceae</taxon>
        <taxon>Edwardsiella</taxon>
    </lineage>
</organism>
<dbReference type="Proteomes" id="UP000028681">
    <property type="component" value="Chromosome"/>
</dbReference>
<gene>
    <name evidence="1" type="primary">virK</name>
    <name evidence="1" type="ORF">ETEE_0203</name>
</gene>
<dbReference type="EMBL" id="CP006664">
    <property type="protein sequence ID" value="AIJ06686.1"/>
    <property type="molecule type" value="Genomic_DNA"/>
</dbReference>
<evidence type="ECO:0000313" key="1">
    <source>
        <dbReference type="EMBL" id="AIJ06686.1"/>
    </source>
</evidence>
<proteinExistence type="predicted"/>
<accession>A0A076LER9</accession>
<dbReference type="HOGENOM" id="CLU_065818_1_0_6"/>
<dbReference type="RefSeq" id="WP_034162492.1">
    <property type="nucleotide sequence ID" value="NZ_CP006664.1"/>
</dbReference>
<sequence length="318" mass="35742">MSSIEIGHARPVSRPALPLFTSLATGRYRPTRLWNKAAFRAKFALRALLAPGDTYRLLQMLAGLPQRDAILRCQPRLPCRLHHPYLSVRLSRPQIIEALTDHYRLLNQLLPISRYPALYAGQALTLATLCGKNDQTYSLRLTMLEKLSKEGDLSIALCDQQNILLAVCTFSFIDYHGARTLFIGGLQGSSPSLPHSHTQTATKACHGLFPKRLLADALCELARIGRCTQILAVGNGSHIYSHWRYRRKKQAQMLADYDGFWLSLNGAPTDDGHFRLPQPPQRKPLESIPSKKRAEYRRRYQLLDEMQQAVCASLGATA</sequence>
<name>A0A076LER9_9GAMM</name>
<dbReference type="KEGG" id="ete:ETEE_0203"/>
<dbReference type="Pfam" id="PF04393">
    <property type="entry name" value="DUF535"/>
    <property type="match status" value="1"/>
</dbReference>
<dbReference type="PANTHER" id="PTHR38785:SF1">
    <property type="entry name" value="HOMOLOG OF VIRK"/>
    <property type="match status" value="1"/>
</dbReference>
<reference evidence="1 2" key="1">
    <citation type="journal article" date="2012" name="PLoS ONE">
        <title>Edwardsiella comparative phylogenomics reveal the new intra/inter-species taxonomic relationships, virulence evolution and niche adaptation mechanisms.</title>
        <authorList>
            <person name="Yang M."/>
            <person name="Lv Y."/>
            <person name="Xiao J."/>
            <person name="Wu H."/>
            <person name="Zheng H."/>
            <person name="Liu Q."/>
            <person name="Zhang Y."/>
            <person name="Wang Q."/>
        </authorList>
    </citation>
    <scope>NUCLEOTIDE SEQUENCE [LARGE SCALE GENOMIC DNA]</scope>
    <source>
        <strain evidence="2">080813</strain>
    </source>
</reference>
<dbReference type="InterPro" id="IPR007488">
    <property type="entry name" value="DUF535"/>
</dbReference>